<organism evidence="1 2">
    <name type="scientific">Actinoplanes palleronii</name>
    <dbReference type="NCBI Taxonomy" id="113570"/>
    <lineage>
        <taxon>Bacteria</taxon>
        <taxon>Bacillati</taxon>
        <taxon>Actinomycetota</taxon>
        <taxon>Actinomycetes</taxon>
        <taxon>Micromonosporales</taxon>
        <taxon>Micromonosporaceae</taxon>
        <taxon>Actinoplanes</taxon>
    </lineage>
</organism>
<evidence type="ECO:0000313" key="1">
    <source>
        <dbReference type="EMBL" id="GIE69460.1"/>
    </source>
</evidence>
<name>A0ABQ4BGQ6_9ACTN</name>
<accession>A0ABQ4BGQ6</accession>
<evidence type="ECO:0000313" key="2">
    <source>
        <dbReference type="Proteomes" id="UP000624709"/>
    </source>
</evidence>
<dbReference type="Gene3D" id="3.30.70.1060">
    <property type="entry name" value="Dimeric alpha+beta barrel"/>
    <property type="match status" value="1"/>
</dbReference>
<dbReference type="RefSeq" id="WP_203827609.1">
    <property type="nucleotide sequence ID" value="NZ_BAAATY010000019.1"/>
</dbReference>
<sequence length="83" mass="9080">MYFHVTAALADPASARAFEAAGPTWRELRDERVIIGSWRCVDGTGIYLIVEAGDGDEARRSMSRLPWVLDGTVTLSVTAVEII</sequence>
<keyword evidence="2" id="KW-1185">Reference proteome</keyword>
<proteinExistence type="predicted"/>
<dbReference type="Proteomes" id="UP000624709">
    <property type="component" value="Unassembled WGS sequence"/>
</dbReference>
<comment type="caution">
    <text evidence="1">The sequence shown here is derived from an EMBL/GenBank/DDBJ whole genome shotgun (WGS) entry which is preliminary data.</text>
</comment>
<dbReference type="EMBL" id="BOMS01000088">
    <property type="protein sequence ID" value="GIE69460.1"/>
    <property type="molecule type" value="Genomic_DNA"/>
</dbReference>
<evidence type="ECO:0008006" key="3">
    <source>
        <dbReference type="Google" id="ProtNLM"/>
    </source>
</evidence>
<protein>
    <recommendedName>
        <fullName evidence="3">YCII-related domain-containing protein</fullName>
    </recommendedName>
</protein>
<reference evidence="1 2" key="1">
    <citation type="submission" date="2021-01" db="EMBL/GenBank/DDBJ databases">
        <title>Whole genome shotgun sequence of Actinoplanes palleronii NBRC 14916.</title>
        <authorList>
            <person name="Komaki H."/>
            <person name="Tamura T."/>
        </authorList>
    </citation>
    <scope>NUCLEOTIDE SEQUENCE [LARGE SCALE GENOMIC DNA]</scope>
    <source>
        <strain evidence="1 2">NBRC 14916</strain>
    </source>
</reference>
<gene>
    <name evidence="1" type="ORF">Apa02nite_055680</name>
</gene>